<proteinExistence type="predicted"/>
<feature type="region of interest" description="Disordered" evidence="1">
    <location>
        <begin position="157"/>
        <end position="179"/>
    </location>
</feature>
<dbReference type="GeneID" id="31356889"/>
<dbReference type="AlphaFoldDB" id="D3AZ20"/>
<gene>
    <name evidence="2" type="ORF">PPL_01360</name>
</gene>
<evidence type="ECO:0000256" key="1">
    <source>
        <dbReference type="SAM" id="MobiDB-lite"/>
    </source>
</evidence>
<organism evidence="2 3">
    <name type="scientific">Heterostelium pallidum (strain ATCC 26659 / Pp 5 / PN500)</name>
    <name type="common">Cellular slime mold</name>
    <name type="synonym">Polysphondylium pallidum</name>
    <dbReference type="NCBI Taxonomy" id="670386"/>
    <lineage>
        <taxon>Eukaryota</taxon>
        <taxon>Amoebozoa</taxon>
        <taxon>Evosea</taxon>
        <taxon>Eumycetozoa</taxon>
        <taxon>Dictyostelia</taxon>
        <taxon>Acytosteliales</taxon>
        <taxon>Acytosteliaceae</taxon>
        <taxon>Heterostelium</taxon>
    </lineage>
</organism>
<feature type="region of interest" description="Disordered" evidence="1">
    <location>
        <begin position="99"/>
        <end position="119"/>
    </location>
</feature>
<evidence type="ECO:0000313" key="3">
    <source>
        <dbReference type="Proteomes" id="UP000001396"/>
    </source>
</evidence>
<keyword evidence="3" id="KW-1185">Reference proteome</keyword>
<dbReference type="Proteomes" id="UP000001396">
    <property type="component" value="Unassembled WGS sequence"/>
</dbReference>
<accession>D3AZ20</accession>
<sequence length="298" mass="34363">MVMVHYKHGSGTPATAVILPWMTSPLQIDLLYTFHLKCWLTVMGLGGLFHWNSTFRCPTCLGTGSSGKVDPDTQEKIDHSTIGNVAGFFEPRTRELMRKEGQRVKNKPEKSKAKNPAVPKVEMKSFSGMAAEPSLDIDPTKVPPDTLHMIMSIVMTPQQQEQQQEQQKQHLSTSFPPPIVRDVRESKRRKMFDDRIDELRQTIQQQSSTLYTYNFFMNCNDNVTEGDDVHVFPNSICFYFVIIVNNHVFISSFPKINSISNVLSINIFSFYISTHLYLYLFDDQIEYYIWIEILQSLY</sequence>
<feature type="compositionally biased region" description="Basic and acidic residues" evidence="1">
    <location>
        <begin position="99"/>
        <end position="112"/>
    </location>
</feature>
<comment type="caution">
    <text evidence="2">The sequence shown here is derived from an EMBL/GenBank/DDBJ whole genome shotgun (WGS) entry which is preliminary data.</text>
</comment>
<reference evidence="2 3" key="1">
    <citation type="journal article" date="2011" name="Genome Res.">
        <title>Phylogeny-wide analysis of social amoeba genomes highlights ancient origins for complex intercellular communication.</title>
        <authorList>
            <person name="Heidel A.J."/>
            <person name="Lawal H.M."/>
            <person name="Felder M."/>
            <person name="Schilde C."/>
            <person name="Helps N.R."/>
            <person name="Tunggal B."/>
            <person name="Rivero F."/>
            <person name="John U."/>
            <person name="Schleicher M."/>
            <person name="Eichinger L."/>
            <person name="Platzer M."/>
            <person name="Noegel A.A."/>
            <person name="Schaap P."/>
            <person name="Gloeckner G."/>
        </authorList>
    </citation>
    <scope>NUCLEOTIDE SEQUENCE [LARGE SCALE GENOMIC DNA]</scope>
    <source>
        <strain evidence="3">ATCC 26659 / Pp 5 / PN500</strain>
    </source>
</reference>
<protein>
    <submittedName>
        <fullName evidence="2">Uncharacterized protein</fullName>
    </submittedName>
</protein>
<dbReference type="InParanoid" id="D3AZ20"/>
<dbReference type="RefSeq" id="XP_020437684.1">
    <property type="nucleotide sequence ID" value="XM_020572369.1"/>
</dbReference>
<dbReference type="EMBL" id="ADBJ01000006">
    <property type="protein sequence ID" value="EFA85577.1"/>
    <property type="molecule type" value="Genomic_DNA"/>
</dbReference>
<evidence type="ECO:0000313" key="2">
    <source>
        <dbReference type="EMBL" id="EFA85577.1"/>
    </source>
</evidence>
<name>D3AZ20_HETP5</name>